<keyword evidence="1" id="KW-0812">Transmembrane</keyword>
<comment type="caution">
    <text evidence="2">The sequence shown here is derived from an EMBL/GenBank/DDBJ whole genome shotgun (WGS) entry which is preliminary data.</text>
</comment>
<dbReference type="RefSeq" id="WP_134534189.1">
    <property type="nucleotide sequence ID" value="NZ_SOFG01000011.1"/>
</dbReference>
<evidence type="ECO:0000313" key="3">
    <source>
        <dbReference type="Proteomes" id="UP000297608"/>
    </source>
</evidence>
<sequence length="221" mass="23322">MSRAGKDAVLIIGGMPRVGLLPPEVQQDRNAAAIRRRLVISAVGILAIMVVGTGASTVLASQAQTRLDDEQSRTASLIAEQSKYLEVRSVQSEVTLVQAAQQVGVSTEVNWKEYLTSVAHTLPQGVTIDTVTLDFGSPISPYSQPTAPLQGARVGTVTFDAKSATLPDVPAWLDALASSPGFADALPQSVNRDETTGVYTVNITMHVNDGAYSKRFATGGK</sequence>
<proteinExistence type="predicted"/>
<gene>
    <name evidence="2" type="ORF">E3O44_08060</name>
</gene>
<reference evidence="2 3" key="1">
    <citation type="submission" date="2019-03" db="EMBL/GenBank/DDBJ databases">
        <title>Genomics of glacier-inhabiting Cryobacterium strains.</title>
        <authorList>
            <person name="Liu Q."/>
            <person name="Xin Y.-H."/>
        </authorList>
    </citation>
    <scope>NUCLEOTIDE SEQUENCE [LARGE SCALE GENOMIC DNA]</scope>
    <source>
        <strain evidence="2 3">MDB2-B</strain>
    </source>
</reference>
<protein>
    <recommendedName>
        <fullName evidence="4">Fimbrial assembly protein</fullName>
    </recommendedName>
</protein>
<evidence type="ECO:0000256" key="1">
    <source>
        <dbReference type="SAM" id="Phobius"/>
    </source>
</evidence>
<keyword evidence="1" id="KW-0472">Membrane</keyword>
<evidence type="ECO:0000313" key="2">
    <source>
        <dbReference type="EMBL" id="TFB87092.1"/>
    </source>
</evidence>
<dbReference type="Proteomes" id="UP000297608">
    <property type="component" value="Unassembled WGS sequence"/>
</dbReference>
<accession>A0ABY2IEJ2</accession>
<name>A0ABY2IEJ2_9MICO</name>
<organism evidence="2 3">
    <name type="scientific">Cryobacterium algoricola</name>
    <dbReference type="NCBI Taxonomy" id="1259183"/>
    <lineage>
        <taxon>Bacteria</taxon>
        <taxon>Bacillati</taxon>
        <taxon>Actinomycetota</taxon>
        <taxon>Actinomycetes</taxon>
        <taxon>Micrococcales</taxon>
        <taxon>Microbacteriaceae</taxon>
        <taxon>Cryobacterium</taxon>
    </lineage>
</organism>
<keyword evidence="3" id="KW-1185">Reference proteome</keyword>
<dbReference type="EMBL" id="SOFG01000011">
    <property type="protein sequence ID" value="TFB87092.1"/>
    <property type="molecule type" value="Genomic_DNA"/>
</dbReference>
<keyword evidence="1" id="KW-1133">Transmembrane helix</keyword>
<feature type="transmembrane region" description="Helical" evidence="1">
    <location>
        <begin position="38"/>
        <end position="60"/>
    </location>
</feature>
<evidence type="ECO:0008006" key="4">
    <source>
        <dbReference type="Google" id="ProtNLM"/>
    </source>
</evidence>